<keyword evidence="4" id="KW-1185">Reference proteome</keyword>
<sequence>MLNEEEQAKEGQIAELLQQKPQRQTGWRLMPVLLLLGVTVILGGGLVAVWRVYTTNSASPTQTAKKGGPSTTSTSSGSAPWDNYPAVYWQTLRAQFAQGMHMTEQQIQDNFRSTVLATQTPASHGGAEISSPQATEWLNDLAQTQGISQDQLHTIEATAVQQAHAALVQQHVLTHQQADQTIHGMNQDDMNLNIIEAFLRSSQGKKS</sequence>
<evidence type="ECO:0000256" key="2">
    <source>
        <dbReference type="SAM" id="Phobius"/>
    </source>
</evidence>
<dbReference type="EMBL" id="ADVG01000004">
    <property type="protein sequence ID" value="EFH82436.1"/>
    <property type="molecule type" value="Genomic_DNA"/>
</dbReference>
<dbReference type="AlphaFoldDB" id="D6U0U6"/>
<keyword evidence="2" id="KW-0472">Membrane</keyword>
<accession>D6U0U6</accession>
<proteinExistence type="predicted"/>
<reference evidence="3 4" key="1">
    <citation type="journal article" date="2011" name="Stand. Genomic Sci.">
        <title>Non-contiguous finished genome sequence and contextual data of the filamentous soil bacterium Ktedonobacter racemifer type strain (SOSP1-21).</title>
        <authorList>
            <person name="Chang Y.J."/>
            <person name="Land M."/>
            <person name="Hauser L."/>
            <person name="Chertkov O."/>
            <person name="Del Rio T.G."/>
            <person name="Nolan M."/>
            <person name="Copeland A."/>
            <person name="Tice H."/>
            <person name="Cheng J.F."/>
            <person name="Lucas S."/>
            <person name="Han C."/>
            <person name="Goodwin L."/>
            <person name="Pitluck S."/>
            <person name="Ivanova N."/>
            <person name="Ovchinikova G."/>
            <person name="Pati A."/>
            <person name="Chen A."/>
            <person name="Palaniappan K."/>
            <person name="Mavromatis K."/>
            <person name="Liolios K."/>
            <person name="Brettin T."/>
            <person name="Fiebig A."/>
            <person name="Rohde M."/>
            <person name="Abt B."/>
            <person name="Goker M."/>
            <person name="Detter J.C."/>
            <person name="Woyke T."/>
            <person name="Bristow J."/>
            <person name="Eisen J.A."/>
            <person name="Markowitz V."/>
            <person name="Hugenholtz P."/>
            <person name="Kyrpides N.C."/>
            <person name="Klenk H.P."/>
            <person name="Lapidus A."/>
        </authorList>
    </citation>
    <scope>NUCLEOTIDE SEQUENCE [LARGE SCALE GENOMIC DNA]</scope>
    <source>
        <strain evidence="4">DSM 44963</strain>
    </source>
</reference>
<keyword evidence="2" id="KW-1133">Transmembrane helix</keyword>
<evidence type="ECO:0000313" key="3">
    <source>
        <dbReference type="EMBL" id="EFH82436.1"/>
    </source>
</evidence>
<dbReference type="InParanoid" id="D6U0U6"/>
<evidence type="ECO:0000313" key="4">
    <source>
        <dbReference type="Proteomes" id="UP000004508"/>
    </source>
</evidence>
<keyword evidence="2" id="KW-0812">Transmembrane</keyword>
<dbReference type="RefSeq" id="WP_007920546.1">
    <property type="nucleotide sequence ID" value="NZ_ADVG01000004.1"/>
</dbReference>
<dbReference type="STRING" id="485913.Krac_3248"/>
<protein>
    <submittedName>
        <fullName evidence="3">Uncharacterized protein</fullName>
    </submittedName>
</protein>
<feature type="compositionally biased region" description="Low complexity" evidence="1">
    <location>
        <begin position="63"/>
        <end position="79"/>
    </location>
</feature>
<name>D6U0U6_KTERA</name>
<gene>
    <name evidence="3" type="ORF">Krac_3248</name>
</gene>
<evidence type="ECO:0000256" key="1">
    <source>
        <dbReference type="SAM" id="MobiDB-lite"/>
    </source>
</evidence>
<comment type="caution">
    <text evidence="3">The sequence shown here is derived from an EMBL/GenBank/DDBJ whole genome shotgun (WGS) entry which is preliminary data.</text>
</comment>
<feature type="region of interest" description="Disordered" evidence="1">
    <location>
        <begin position="58"/>
        <end position="79"/>
    </location>
</feature>
<organism evidence="3 4">
    <name type="scientific">Ktedonobacter racemifer DSM 44963</name>
    <dbReference type="NCBI Taxonomy" id="485913"/>
    <lineage>
        <taxon>Bacteria</taxon>
        <taxon>Bacillati</taxon>
        <taxon>Chloroflexota</taxon>
        <taxon>Ktedonobacteria</taxon>
        <taxon>Ktedonobacterales</taxon>
        <taxon>Ktedonobacteraceae</taxon>
        <taxon>Ktedonobacter</taxon>
    </lineage>
</organism>
<dbReference type="Proteomes" id="UP000004508">
    <property type="component" value="Unassembled WGS sequence"/>
</dbReference>
<feature type="transmembrane region" description="Helical" evidence="2">
    <location>
        <begin position="29"/>
        <end position="53"/>
    </location>
</feature>